<comment type="caution">
    <text evidence="2">The sequence shown here is derived from an EMBL/GenBank/DDBJ whole genome shotgun (WGS) entry which is preliminary data.</text>
</comment>
<gene>
    <name evidence="2" type="ORF">NP777_41785</name>
</gene>
<reference evidence="2 3" key="1">
    <citation type="submission" date="2022-07" db="EMBL/GenBank/DDBJ databases">
        <authorList>
            <person name="Phongsopitanun W."/>
            <person name="Tanasupawat S."/>
        </authorList>
    </citation>
    <scope>NUCLEOTIDE SEQUENCE [LARGE SCALE GENOMIC DNA]</scope>
    <source>
        <strain evidence="2 3">RCU-064</strain>
    </source>
</reference>
<keyword evidence="1" id="KW-0472">Membrane</keyword>
<protein>
    <submittedName>
        <fullName evidence="2">Uncharacterized protein</fullName>
    </submittedName>
</protein>
<proteinExistence type="predicted"/>
<evidence type="ECO:0000313" key="2">
    <source>
        <dbReference type="EMBL" id="MCQ8194652.1"/>
    </source>
</evidence>
<dbReference type="Proteomes" id="UP001204746">
    <property type="component" value="Unassembled WGS sequence"/>
</dbReference>
<evidence type="ECO:0000256" key="1">
    <source>
        <dbReference type="SAM" id="Phobius"/>
    </source>
</evidence>
<keyword evidence="3" id="KW-1185">Reference proteome</keyword>
<dbReference type="RefSeq" id="WP_256655414.1">
    <property type="nucleotide sequence ID" value="NZ_JANIAA010000051.1"/>
</dbReference>
<keyword evidence="1" id="KW-0812">Transmembrane</keyword>
<evidence type="ECO:0000313" key="3">
    <source>
        <dbReference type="Proteomes" id="UP001204746"/>
    </source>
</evidence>
<dbReference type="EMBL" id="JANIAA010000051">
    <property type="protein sequence ID" value="MCQ8194652.1"/>
    <property type="molecule type" value="Genomic_DNA"/>
</dbReference>
<sequence length="55" mass="5845">MPAPTTSLTKPSTADRPERRRRRIKVLLWRAALGAASATGAGLVTLAADRIAALF</sequence>
<organism evidence="2 3">
    <name type="scientific">Streptomyces rugosispiralis</name>
    <dbReference type="NCBI Taxonomy" id="2967341"/>
    <lineage>
        <taxon>Bacteria</taxon>
        <taxon>Bacillati</taxon>
        <taxon>Actinomycetota</taxon>
        <taxon>Actinomycetes</taxon>
        <taxon>Kitasatosporales</taxon>
        <taxon>Streptomycetaceae</taxon>
        <taxon>Streptomyces</taxon>
    </lineage>
</organism>
<name>A0ABT1VB78_9ACTN</name>
<feature type="transmembrane region" description="Helical" evidence="1">
    <location>
        <begin position="27"/>
        <end position="48"/>
    </location>
</feature>
<keyword evidence="1" id="KW-1133">Transmembrane helix</keyword>
<accession>A0ABT1VB78</accession>